<sequence>MGTAEVPYSRRWQERSPSGLGGGHDLSSNFGVHFGAHGGDHEFDSDGHHNRHNARHGASAALRVSPSQSVYSFCRDLDYFATCGHNHPTYIALGQIHRAQ</sequence>
<proteinExistence type="predicted"/>
<evidence type="ECO:0000313" key="1">
    <source>
        <dbReference type="EMBL" id="TFK75990.1"/>
    </source>
</evidence>
<keyword evidence="2" id="KW-1185">Reference proteome</keyword>
<gene>
    <name evidence="1" type="ORF">BDN72DRAFT_831429</name>
</gene>
<reference evidence="1 2" key="1">
    <citation type="journal article" date="2019" name="Nat. Ecol. Evol.">
        <title>Megaphylogeny resolves global patterns of mushroom evolution.</title>
        <authorList>
            <person name="Varga T."/>
            <person name="Krizsan K."/>
            <person name="Foldi C."/>
            <person name="Dima B."/>
            <person name="Sanchez-Garcia M."/>
            <person name="Sanchez-Ramirez S."/>
            <person name="Szollosi G.J."/>
            <person name="Szarkandi J.G."/>
            <person name="Papp V."/>
            <person name="Albert L."/>
            <person name="Andreopoulos W."/>
            <person name="Angelini C."/>
            <person name="Antonin V."/>
            <person name="Barry K.W."/>
            <person name="Bougher N.L."/>
            <person name="Buchanan P."/>
            <person name="Buyck B."/>
            <person name="Bense V."/>
            <person name="Catcheside P."/>
            <person name="Chovatia M."/>
            <person name="Cooper J."/>
            <person name="Damon W."/>
            <person name="Desjardin D."/>
            <person name="Finy P."/>
            <person name="Geml J."/>
            <person name="Haridas S."/>
            <person name="Hughes K."/>
            <person name="Justo A."/>
            <person name="Karasinski D."/>
            <person name="Kautmanova I."/>
            <person name="Kiss B."/>
            <person name="Kocsube S."/>
            <person name="Kotiranta H."/>
            <person name="LaButti K.M."/>
            <person name="Lechner B.E."/>
            <person name="Liimatainen K."/>
            <person name="Lipzen A."/>
            <person name="Lukacs Z."/>
            <person name="Mihaltcheva S."/>
            <person name="Morgado L.N."/>
            <person name="Niskanen T."/>
            <person name="Noordeloos M.E."/>
            <person name="Ohm R.A."/>
            <person name="Ortiz-Santana B."/>
            <person name="Ovrebo C."/>
            <person name="Racz N."/>
            <person name="Riley R."/>
            <person name="Savchenko A."/>
            <person name="Shiryaev A."/>
            <person name="Soop K."/>
            <person name="Spirin V."/>
            <person name="Szebenyi C."/>
            <person name="Tomsovsky M."/>
            <person name="Tulloss R.E."/>
            <person name="Uehling J."/>
            <person name="Grigoriev I.V."/>
            <person name="Vagvolgyi C."/>
            <person name="Papp T."/>
            <person name="Martin F.M."/>
            <person name="Miettinen O."/>
            <person name="Hibbett D.S."/>
            <person name="Nagy L.G."/>
        </authorList>
    </citation>
    <scope>NUCLEOTIDE SEQUENCE [LARGE SCALE GENOMIC DNA]</scope>
    <source>
        <strain evidence="1 2">NL-1719</strain>
    </source>
</reference>
<accession>A0ACD3BDP8</accession>
<evidence type="ECO:0000313" key="2">
    <source>
        <dbReference type="Proteomes" id="UP000308600"/>
    </source>
</evidence>
<organism evidence="1 2">
    <name type="scientific">Pluteus cervinus</name>
    <dbReference type="NCBI Taxonomy" id="181527"/>
    <lineage>
        <taxon>Eukaryota</taxon>
        <taxon>Fungi</taxon>
        <taxon>Dikarya</taxon>
        <taxon>Basidiomycota</taxon>
        <taxon>Agaricomycotina</taxon>
        <taxon>Agaricomycetes</taxon>
        <taxon>Agaricomycetidae</taxon>
        <taxon>Agaricales</taxon>
        <taxon>Pluteineae</taxon>
        <taxon>Pluteaceae</taxon>
        <taxon>Pluteus</taxon>
    </lineage>
</organism>
<dbReference type="Proteomes" id="UP000308600">
    <property type="component" value="Unassembled WGS sequence"/>
</dbReference>
<protein>
    <submittedName>
        <fullName evidence="1">Uncharacterized protein</fullName>
    </submittedName>
</protein>
<dbReference type="EMBL" id="ML208261">
    <property type="protein sequence ID" value="TFK75990.1"/>
    <property type="molecule type" value="Genomic_DNA"/>
</dbReference>
<name>A0ACD3BDP8_9AGAR</name>